<dbReference type="InterPro" id="IPR036179">
    <property type="entry name" value="Ig-like_dom_sf"/>
</dbReference>
<dbReference type="Pfam" id="PF00047">
    <property type="entry name" value="ig"/>
    <property type="match status" value="1"/>
</dbReference>
<evidence type="ECO:0000313" key="17">
    <source>
        <dbReference type="Proteomes" id="UP001066276"/>
    </source>
</evidence>
<dbReference type="Pfam" id="PF07679">
    <property type="entry name" value="I-set"/>
    <property type="match status" value="1"/>
</dbReference>
<dbReference type="InterPro" id="IPR013783">
    <property type="entry name" value="Ig-like_fold"/>
</dbReference>
<dbReference type="Proteomes" id="UP001066276">
    <property type="component" value="Chromosome 8"/>
</dbReference>
<keyword evidence="13" id="KW-0393">Immunoglobulin domain</keyword>
<dbReference type="SMART" id="SM00409">
    <property type="entry name" value="IG"/>
    <property type="match status" value="3"/>
</dbReference>
<keyword evidence="9 14" id="KW-0472">Membrane</keyword>
<evidence type="ECO:0000256" key="1">
    <source>
        <dbReference type="ARBA" id="ARBA00004479"/>
    </source>
</evidence>
<evidence type="ECO:0000256" key="8">
    <source>
        <dbReference type="ARBA" id="ARBA00022989"/>
    </source>
</evidence>
<keyword evidence="12" id="KW-0325">Glycoprotein</keyword>
<dbReference type="EMBL" id="JANPWB010000012">
    <property type="protein sequence ID" value="KAJ1118332.1"/>
    <property type="molecule type" value="Genomic_DNA"/>
</dbReference>
<evidence type="ECO:0000313" key="16">
    <source>
        <dbReference type="EMBL" id="KAJ1118332.1"/>
    </source>
</evidence>
<keyword evidence="17" id="KW-1185">Reference proteome</keyword>
<evidence type="ECO:0000256" key="3">
    <source>
        <dbReference type="ARBA" id="ARBA00009752"/>
    </source>
</evidence>
<dbReference type="InterPro" id="IPR007110">
    <property type="entry name" value="Ig-like_dom"/>
</dbReference>
<evidence type="ECO:0000256" key="13">
    <source>
        <dbReference type="ARBA" id="ARBA00023319"/>
    </source>
</evidence>
<evidence type="ECO:0000256" key="5">
    <source>
        <dbReference type="ARBA" id="ARBA00022692"/>
    </source>
</evidence>
<keyword evidence="6" id="KW-0732">Signal</keyword>
<feature type="domain" description="Ig-like" evidence="15">
    <location>
        <begin position="125"/>
        <end position="221"/>
    </location>
</feature>
<name>A0AAV7NQK1_PLEWA</name>
<organism evidence="16 17">
    <name type="scientific">Pleurodeles waltl</name>
    <name type="common">Iberian ribbed newt</name>
    <dbReference type="NCBI Taxonomy" id="8319"/>
    <lineage>
        <taxon>Eukaryota</taxon>
        <taxon>Metazoa</taxon>
        <taxon>Chordata</taxon>
        <taxon>Craniata</taxon>
        <taxon>Vertebrata</taxon>
        <taxon>Euteleostomi</taxon>
        <taxon>Amphibia</taxon>
        <taxon>Batrachia</taxon>
        <taxon>Caudata</taxon>
        <taxon>Salamandroidea</taxon>
        <taxon>Salamandridae</taxon>
        <taxon>Pleurodelinae</taxon>
        <taxon>Pleurodeles</taxon>
    </lineage>
</organism>
<evidence type="ECO:0000256" key="2">
    <source>
        <dbReference type="ARBA" id="ARBA00004613"/>
    </source>
</evidence>
<dbReference type="FunFam" id="2.60.40.10:FF:000188">
    <property type="entry name" value="Interleukin-1 receptor accessory protein-like 1"/>
    <property type="match status" value="1"/>
</dbReference>
<feature type="domain" description="Ig-like" evidence="15">
    <location>
        <begin position="34"/>
        <end position="120"/>
    </location>
</feature>
<evidence type="ECO:0000256" key="11">
    <source>
        <dbReference type="ARBA" id="ARBA00023170"/>
    </source>
</evidence>
<dbReference type="GO" id="GO:0016020">
    <property type="term" value="C:membrane"/>
    <property type="evidence" value="ECO:0007669"/>
    <property type="project" value="UniProtKB-SubCell"/>
</dbReference>
<evidence type="ECO:0000256" key="9">
    <source>
        <dbReference type="ARBA" id="ARBA00023136"/>
    </source>
</evidence>
<comment type="subcellular location">
    <subcellularLocation>
        <location evidence="1">Membrane</location>
        <topology evidence="1">Single-pass type I membrane protein</topology>
    </subcellularLocation>
    <subcellularLocation>
        <location evidence="2">Secreted</location>
    </subcellularLocation>
</comment>
<dbReference type="GO" id="GO:0004910">
    <property type="term" value="F:interleukin-1, type II, blocking receptor activity"/>
    <property type="evidence" value="ECO:0007669"/>
    <property type="project" value="InterPro"/>
</dbReference>
<dbReference type="SUPFAM" id="SSF48726">
    <property type="entry name" value="Immunoglobulin"/>
    <property type="match status" value="3"/>
</dbReference>
<dbReference type="InterPro" id="IPR013098">
    <property type="entry name" value="Ig_I-set"/>
</dbReference>
<keyword evidence="4" id="KW-0964">Secreted</keyword>
<evidence type="ECO:0000256" key="7">
    <source>
        <dbReference type="ARBA" id="ARBA00022737"/>
    </source>
</evidence>
<dbReference type="Gene3D" id="2.60.40.10">
    <property type="entry name" value="Immunoglobulins"/>
    <property type="match status" value="3"/>
</dbReference>
<accession>A0AAV7NQK1</accession>
<evidence type="ECO:0000256" key="10">
    <source>
        <dbReference type="ARBA" id="ARBA00023157"/>
    </source>
</evidence>
<comment type="similarity">
    <text evidence="3">Belongs to the interleukin-1 receptor family.</text>
</comment>
<dbReference type="GO" id="GO:0005576">
    <property type="term" value="C:extracellular region"/>
    <property type="evidence" value="ECO:0007669"/>
    <property type="project" value="UniProtKB-SubCell"/>
</dbReference>
<dbReference type="InterPro" id="IPR015621">
    <property type="entry name" value="IL-1_rcpt_fam"/>
</dbReference>
<dbReference type="PROSITE" id="PS50835">
    <property type="entry name" value="IG_LIKE"/>
    <property type="match status" value="3"/>
</dbReference>
<sequence>MAALWLLRVSAFRVQRLETAETCSNSITYFNIYVQSGEPTVLRCPAFKYLHLDPAKASSLSLNLAWYRNDSQKLVPEEDSQIQAKDDALLFFPSSVGDTGHYHCSLRNASYCLEVVIALTVVTRPEDSLSELAYEQTVFTLTSGKIVCPNLNDFIMMDANWKLKWYKDNAVLPNMSAKFQYSEGTTYLQIEDVSAEDKGYYTCEMTFEHTGKTYRATRIIKLQTVEQEKKSHPIIVYPDRKAIAAAVGSRLIIPCKVFTGYGSNSLTVVWWLANNSYIDEFFQDGRVKEGQFVATTENDGNYIEVQLVFDEVKEEDFNTDFTCTAHNDYGIHMLPAQLRPAESSFSWYVAAVPVAAVFLIAGAICAYRCRRARTQKGYALTSC</sequence>
<feature type="domain" description="Ig-like" evidence="15">
    <location>
        <begin position="233"/>
        <end position="346"/>
    </location>
</feature>
<keyword evidence="5 14" id="KW-0812">Transmembrane</keyword>
<dbReference type="InterPro" id="IPR003599">
    <property type="entry name" value="Ig_sub"/>
</dbReference>
<dbReference type="InterPro" id="IPR013151">
    <property type="entry name" value="Immunoglobulin_dom"/>
</dbReference>
<evidence type="ECO:0000259" key="15">
    <source>
        <dbReference type="PROSITE" id="PS50835"/>
    </source>
</evidence>
<dbReference type="InterPro" id="IPR004074">
    <property type="entry name" value="IL-1_rcpt_I/II-typ"/>
</dbReference>
<proteinExistence type="inferred from homology"/>
<dbReference type="InterPro" id="IPR004077">
    <property type="entry name" value="IL-1_rcpt_II-typ"/>
</dbReference>
<dbReference type="PRINTS" id="PR01539">
    <property type="entry name" value="INTRLEUKN1R2"/>
</dbReference>
<keyword evidence="10" id="KW-1015">Disulfide bond</keyword>
<keyword evidence="8 14" id="KW-1133">Transmembrane helix</keyword>
<keyword evidence="7" id="KW-0677">Repeat</keyword>
<keyword evidence="11" id="KW-0675">Receptor</keyword>
<dbReference type="PANTHER" id="PTHR11890:SF3">
    <property type="entry name" value="INTERLEUKIN-1 RECEPTOR TYPE 2"/>
    <property type="match status" value="1"/>
</dbReference>
<dbReference type="PANTHER" id="PTHR11890">
    <property type="entry name" value="INTERLEUKIN-1 RECEPTOR FAMILY MEMBER"/>
    <property type="match status" value="1"/>
</dbReference>
<protein>
    <recommendedName>
        <fullName evidence="15">Ig-like domain-containing protein</fullName>
    </recommendedName>
</protein>
<comment type="caution">
    <text evidence="16">The sequence shown here is derived from an EMBL/GenBank/DDBJ whole genome shotgun (WGS) entry which is preliminary data.</text>
</comment>
<evidence type="ECO:0000256" key="4">
    <source>
        <dbReference type="ARBA" id="ARBA00022525"/>
    </source>
</evidence>
<reference evidence="16" key="1">
    <citation type="journal article" date="2022" name="bioRxiv">
        <title>Sequencing and chromosome-scale assembly of the giantPleurodeles waltlgenome.</title>
        <authorList>
            <person name="Brown T."/>
            <person name="Elewa A."/>
            <person name="Iarovenko S."/>
            <person name="Subramanian E."/>
            <person name="Araus A.J."/>
            <person name="Petzold A."/>
            <person name="Susuki M."/>
            <person name="Suzuki K.-i.T."/>
            <person name="Hayashi T."/>
            <person name="Toyoda A."/>
            <person name="Oliveira C."/>
            <person name="Osipova E."/>
            <person name="Leigh N.D."/>
            <person name="Simon A."/>
            <person name="Yun M.H."/>
        </authorList>
    </citation>
    <scope>NUCLEOTIDE SEQUENCE</scope>
    <source>
        <strain evidence="16">20211129_DDA</strain>
        <tissue evidence="16">Liver</tissue>
    </source>
</reference>
<feature type="transmembrane region" description="Helical" evidence="14">
    <location>
        <begin position="345"/>
        <end position="367"/>
    </location>
</feature>
<gene>
    <name evidence="16" type="ORF">NDU88_006525</name>
</gene>
<evidence type="ECO:0000256" key="6">
    <source>
        <dbReference type="ARBA" id="ARBA00022729"/>
    </source>
</evidence>
<dbReference type="AlphaFoldDB" id="A0AAV7NQK1"/>
<evidence type="ECO:0000256" key="12">
    <source>
        <dbReference type="ARBA" id="ARBA00023180"/>
    </source>
</evidence>
<dbReference type="PRINTS" id="PR01536">
    <property type="entry name" value="INTRLKN1R12F"/>
</dbReference>
<evidence type="ECO:0000256" key="14">
    <source>
        <dbReference type="SAM" id="Phobius"/>
    </source>
</evidence>